<organism evidence="12">
    <name type="scientific">Pyrodinium bahamense</name>
    <dbReference type="NCBI Taxonomy" id="73915"/>
    <lineage>
        <taxon>Eukaryota</taxon>
        <taxon>Sar</taxon>
        <taxon>Alveolata</taxon>
        <taxon>Dinophyceae</taxon>
        <taxon>Gonyaulacales</taxon>
        <taxon>Pyrocystaceae</taxon>
        <taxon>Pyrodinium</taxon>
    </lineage>
</organism>
<dbReference type="EC" id="3.4.21.62" evidence="6"/>
<dbReference type="SUPFAM" id="SSF52743">
    <property type="entry name" value="Subtilisin-like"/>
    <property type="match status" value="1"/>
</dbReference>
<dbReference type="InterPro" id="IPR023828">
    <property type="entry name" value="Peptidase_S8_Ser-AS"/>
</dbReference>
<evidence type="ECO:0000256" key="1">
    <source>
        <dbReference type="ARBA" id="ARBA00011073"/>
    </source>
</evidence>
<feature type="domain" description="Peptidase S8/S53" evidence="11">
    <location>
        <begin position="256"/>
        <end position="504"/>
    </location>
</feature>
<dbReference type="InterPro" id="IPR015500">
    <property type="entry name" value="Peptidase_S8_subtilisin-rel"/>
</dbReference>
<dbReference type="InterPro" id="IPR050131">
    <property type="entry name" value="Peptidase_S8_subtilisin-like"/>
</dbReference>
<sequence>MVVPPMAPLTAAPCLFRPCCLWLAAVVSAGHFSEGSVAAAGPGEAEAVVSALAVADECVAGGAGANTTGCALSALQARGMRAPAAPPGAPGSATGGAAPGGQLRVQATVAGVPIYSSSVDTLGVDQQSTWILKVPASWSDAELEGFVNRMPPSCDVRFSGHPSNGLPIIALHASPAALDELLAQPGSSLLEYVEQDQDVLAPEPATWRADTHAAEPLRADMHASNVQQSPPSWGLDRIDQRDLPLDDSYSWQGNGGANVHVYVLDTGIRTTHQDFGGRAIPTLDATKHPVQACAPTDSSCALDTNGHGTHCAGTVGGASYGVAKHAVLHSVKIFRDDDKTCDLIVLKALEWVIRNNQRPAVVSASFGGSLSLALDMAVDITVAFGITMVVAAGNSNMDACAFSPARAPAAITVAATDERDFHAQFGTGPWMASNFGPCVDIYAPGLQILSAYHTSDTARQVMNGTSMACPHVSGAVALLLGQEPTRTPADVAGLLLSRATDGKVLNASADTPNKLLYTMPAGECCYWGSGCEDSRKVCNPPEHWCSRSQDRCILRQCNGKFFCPGAN</sequence>
<dbReference type="FunFam" id="3.40.50.200:FF:000014">
    <property type="entry name" value="Proteinase K"/>
    <property type="match status" value="1"/>
</dbReference>
<dbReference type="PROSITE" id="PS00138">
    <property type="entry name" value="SUBTILASE_SER"/>
    <property type="match status" value="1"/>
</dbReference>
<keyword evidence="10" id="KW-0732">Signal</keyword>
<name>A0A7S0A7A7_9DINO</name>
<feature type="active site" description="Charge relay system" evidence="7">
    <location>
        <position position="466"/>
    </location>
</feature>
<accession>A0A7S0A7A7</accession>
<keyword evidence="4 7" id="KW-0720">Serine protease</keyword>
<dbReference type="GO" id="GO:0004252">
    <property type="term" value="F:serine-type endopeptidase activity"/>
    <property type="evidence" value="ECO:0007669"/>
    <property type="project" value="UniProtKB-UniRule"/>
</dbReference>
<feature type="signal peptide" evidence="10">
    <location>
        <begin position="1"/>
        <end position="29"/>
    </location>
</feature>
<proteinExistence type="inferred from homology"/>
<comment type="similarity">
    <text evidence="1 7 8">Belongs to the peptidase S8 family.</text>
</comment>
<evidence type="ECO:0000256" key="9">
    <source>
        <dbReference type="SAM" id="MobiDB-lite"/>
    </source>
</evidence>
<evidence type="ECO:0000256" key="3">
    <source>
        <dbReference type="ARBA" id="ARBA00022801"/>
    </source>
</evidence>
<protein>
    <recommendedName>
        <fullName evidence="6">subtilisin</fullName>
        <ecNumber evidence="6">3.4.21.62</ecNumber>
    </recommendedName>
</protein>
<dbReference type="InterPro" id="IPR036852">
    <property type="entry name" value="Peptidase_S8/S53_dom_sf"/>
</dbReference>
<evidence type="ECO:0000259" key="11">
    <source>
        <dbReference type="Pfam" id="PF00082"/>
    </source>
</evidence>
<feature type="region of interest" description="Disordered" evidence="9">
    <location>
        <begin position="81"/>
        <end position="100"/>
    </location>
</feature>
<evidence type="ECO:0000256" key="4">
    <source>
        <dbReference type="ARBA" id="ARBA00022825"/>
    </source>
</evidence>
<dbReference type="PROSITE" id="PS00137">
    <property type="entry name" value="SUBTILASE_HIS"/>
    <property type="match status" value="1"/>
</dbReference>
<dbReference type="InterPro" id="IPR023827">
    <property type="entry name" value="Peptidase_S8_Asp-AS"/>
</dbReference>
<dbReference type="PANTHER" id="PTHR43806:SF11">
    <property type="entry name" value="CEREVISIN-RELATED"/>
    <property type="match status" value="1"/>
</dbReference>
<feature type="active site" description="Charge relay system" evidence="7">
    <location>
        <position position="307"/>
    </location>
</feature>
<evidence type="ECO:0000313" key="12">
    <source>
        <dbReference type="EMBL" id="CAD8354682.1"/>
    </source>
</evidence>
<dbReference type="Gene3D" id="3.40.50.200">
    <property type="entry name" value="Peptidase S8/S53 domain"/>
    <property type="match status" value="1"/>
</dbReference>
<dbReference type="Pfam" id="PF00082">
    <property type="entry name" value="Peptidase_S8"/>
    <property type="match status" value="1"/>
</dbReference>
<dbReference type="PANTHER" id="PTHR43806">
    <property type="entry name" value="PEPTIDASE S8"/>
    <property type="match status" value="1"/>
</dbReference>
<dbReference type="GO" id="GO:0005615">
    <property type="term" value="C:extracellular space"/>
    <property type="evidence" value="ECO:0007669"/>
    <property type="project" value="TreeGrafter"/>
</dbReference>
<dbReference type="PROSITE" id="PS51892">
    <property type="entry name" value="SUBTILASE"/>
    <property type="match status" value="1"/>
</dbReference>
<feature type="chain" id="PRO_5031236364" description="subtilisin" evidence="10">
    <location>
        <begin position="30"/>
        <end position="567"/>
    </location>
</feature>
<dbReference type="CDD" id="cd04077">
    <property type="entry name" value="Peptidases_S8_PCSK9_ProteinaseK_like"/>
    <property type="match status" value="1"/>
</dbReference>
<dbReference type="PRINTS" id="PR00723">
    <property type="entry name" value="SUBTILISIN"/>
</dbReference>
<feature type="active site" description="Charge relay system" evidence="7">
    <location>
        <position position="265"/>
    </location>
</feature>
<dbReference type="EMBL" id="HBEG01016716">
    <property type="protein sequence ID" value="CAD8354682.1"/>
    <property type="molecule type" value="Transcribed_RNA"/>
</dbReference>
<dbReference type="PROSITE" id="PS00136">
    <property type="entry name" value="SUBTILASE_ASP"/>
    <property type="match status" value="1"/>
</dbReference>
<reference evidence="12" key="1">
    <citation type="submission" date="2021-01" db="EMBL/GenBank/DDBJ databases">
        <authorList>
            <person name="Corre E."/>
            <person name="Pelletier E."/>
            <person name="Niang G."/>
            <person name="Scheremetjew M."/>
            <person name="Finn R."/>
            <person name="Kale V."/>
            <person name="Holt S."/>
            <person name="Cochrane G."/>
            <person name="Meng A."/>
            <person name="Brown T."/>
            <person name="Cohen L."/>
        </authorList>
    </citation>
    <scope>NUCLEOTIDE SEQUENCE</scope>
    <source>
        <strain evidence="12">Pbaha01</strain>
    </source>
</reference>
<evidence type="ECO:0000256" key="8">
    <source>
        <dbReference type="RuleBase" id="RU003355"/>
    </source>
</evidence>
<dbReference type="InterPro" id="IPR034193">
    <property type="entry name" value="PCSK9_ProteinaseK-like"/>
</dbReference>
<dbReference type="AlphaFoldDB" id="A0A7S0A7A7"/>
<comment type="catalytic activity">
    <reaction evidence="5">
        <text>Hydrolysis of proteins with broad specificity for peptide bonds, and a preference for a large uncharged residue in P1. Hydrolyzes peptide amides.</text>
        <dbReference type="EC" id="3.4.21.62"/>
    </reaction>
</comment>
<evidence type="ECO:0000256" key="2">
    <source>
        <dbReference type="ARBA" id="ARBA00022670"/>
    </source>
</evidence>
<keyword evidence="2 7" id="KW-0645">Protease</keyword>
<evidence type="ECO:0000256" key="6">
    <source>
        <dbReference type="ARBA" id="ARBA00023619"/>
    </source>
</evidence>
<evidence type="ECO:0000256" key="10">
    <source>
        <dbReference type="SAM" id="SignalP"/>
    </source>
</evidence>
<evidence type="ECO:0000256" key="5">
    <source>
        <dbReference type="ARBA" id="ARBA00023529"/>
    </source>
</evidence>
<dbReference type="InterPro" id="IPR022398">
    <property type="entry name" value="Peptidase_S8_His-AS"/>
</dbReference>
<dbReference type="GO" id="GO:0006508">
    <property type="term" value="P:proteolysis"/>
    <property type="evidence" value="ECO:0007669"/>
    <property type="project" value="UniProtKB-KW"/>
</dbReference>
<keyword evidence="3 7" id="KW-0378">Hydrolase</keyword>
<dbReference type="InterPro" id="IPR000209">
    <property type="entry name" value="Peptidase_S8/S53_dom"/>
</dbReference>
<gene>
    <name evidence="12" type="ORF">PBAH0796_LOCUS10049</name>
</gene>
<evidence type="ECO:0000256" key="7">
    <source>
        <dbReference type="PROSITE-ProRule" id="PRU01240"/>
    </source>
</evidence>